<protein>
    <submittedName>
        <fullName evidence="2">Uncharacterized protein</fullName>
    </submittedName>
</protein>
<dbReference type="RefSeq" id="WP_351962767.1">
    <property type="nucleotide sequence ID" value="NZ_JBEOZM010000061.1"/>
</dbReference>
<organism evidence="2 3">
    <name type="scientific">Streptomyces sp. 900105755</name>
    <dbReference type="NCBI Taxonomy" id="3154389"/>
    <lineage>
        <taxon>Bacteria</taxon>
        <taxon>Bacillati</taxon>
        <taxon>Actinomycetota</taxon>
        <taxon>Actinomycetes</taxon>
        <taxon>Kitasatosporales</taxon>
        <taxon>Streptomycetaceae</taxon>
        <taxon>Streptomyces</taxon>
    </lineage>
</organism>
<evidence type="ECO:0000313" key="3">
    <source>
        <dbReference type="Proteomes" id="UP001490365"/>
    </source>
</evidence>
<feature type="region of interest" description="Disordered" evidence="1">
    <location>
        <begin position="256"/>
        <end position="282"/>
    </location>
</feature>
<dbReference type="EMBL" id="JBEOZM010000061">
    <property type="protein sequence ID" value="MER6274558.1"/>
    <property type="molecule type" value="Genomic_DNA"/>
</dbReference>
<proteinExistence type="predicted"/>
<accession>A0ABV1TWZ4</accession>
<reference evidence="2 3" key="1">
    <citation type="submission" date="2024-06" db="EMBL/GenBank/DDBJ databases">
        <title>The Natural Products Discovery Center: Release of the First 8490 Sequenced Strains for Exploring Actinobacteria Biosynthetic Diversity.</title>
        <authorList>
            <person name="Kalkreuter E."/>
            <person name="Kautsar S.A."/>
            <person name="Yang D."/>
            <person name="Bader C.D."/>
            <person name="Teijaro C.N."/>
            <person name="Fluegel L."/>
            <person name="Davis C.M."/>
            <person name="Simpson J.R."/>
            <person name="Lauterbach L."/>
            <person name="Steele A.D."/>
            <person name="Gui C."/>
            <person name="Meng S."/>
            <person name="Li G."/>
            <person name="Viehrig K."/>
            <person name="Ye F."/>
            <person name="Su P."/>
            <person name="Kiefer A.F."/>
            <person name="Nichols A."/>
            <person name="Cepeda A.J."/>
            <person name="Yan W."/>
            <person name="Fan B."/>
            <person name="Jiang Y."/>
            <person name="Adhikari A."/>
            <person name="Zheng C.-J."/>
            <person name="Schuster L."/>
            <person name="Cowan T.M."/>
            <person name="Smanski M.J."/>
            <person name="Chevrette M.G."/>
            <person name="De Carvalho L.P.S."/>
            <person name="Shen B."/>
        </authorList>
    </citation>
    <scope>NUCLEOTIDE SEQUENCE [LARGE SCALE GENOMIC DNA]</scope>
    <source>
        <strain evidence="2 3">NPDC001694</strain>
    </source>
</reference>
<sequence>MTVRDAVGALLGPIQLQVECVVSHPWDDTGPVHLCVEEESGLPRFVTLPGHTVGRVRPASALGFQAEVTVRPVDPDACALMDYQAQGRLDAALAVTDHVARAVAARIAAGQGDAVAGCAVAYHLMSHPDRDRAPQWVRTLAPRFPSSVDVSLLMAWHAMDGTDGMGPDEIRDRLISAADTDGGLPVFLQGLTLLRAALRRLSRSDAAADVRDSRLESARGAIDRFLSAADESSPFLEFTGTDLLTPCASAASVVRAPSKSGRSVRTGTGPEGAPTQPDFGGTRHRKSLLPAGWFSLPILPEAVGLLAATDDRVVLDTRSPDGRIRFVLRRAASDRKTFEVEVILRDFDILPAVITLRYGRDDEERELLVPMVRRTIGPSSALVGLPGFDGPGIPWDASPPVPVDDTSTWDPSVLSASVASAANTATRAAWREVGGLLVDDLRRVIEEYR</sequence>
<comment type="caution">
    <text evidence="2">The sequence shown here is derived from an EMBL/GenBank/DDBJ whole genome shotgun (WGS) entry which is preliminary data.</text>
</comment>
<evidence type="ECO:0000313" key="2">
    <source>
        <dbReference type="EMBL" id="MER6274558.1"/>
    </source>
</evidence>
<gene>
    <name evidence="2" type="ORF">ABT211_46220</name>
</gene>
<name>A0ABV1TWZ4_9ACTN</name>
<keyword evidence="3" id="KW-1185">Reference proteome</keyword>
<dbReference type="Proteomes" id="UP001490365">
    <property type="component" value="Unassembled WGS sequence"/>
</dbReference>
<evidence type="ECO:0000256" key="1">
    <source>
        <dbReference type="SAM" id="MobiDB-lite"/>
    </source>
</evidence>